<dbReference type="SUPFAM" id="SSF53597">
    <property type="entry name" value="Dihydrofolate reductase-like"/>
    <property type="match status" value="1"/>
</dbReference>
<evidence type="ECO:0000259" key="1">
    <source>
        <dbReference type="Pfam" id="PF01872"/>
    </source>
</evidence>
<proteinExistence type="predicted"/>
<dbReference type="Gene3D" id="3.40.430.10">
    <property type="entry name" value="Dihydrofolate Reductase, subunit A"/>
    <property type="match status" value="1"/>
</dbReference>
<evidence type="ECO:0000313" key="2">
    <source>
        <dbReference type="EMBL" id="RXN86974.1"/>
    </source>
</evidence>
<evidence type="ECO:0000313" key="3">
    <source>
        <dbReference type="Proteomes" id="UP000290849"/>
    </source>
</evidence>
<comment type="caution">
    <text evidence="2">The sequence shown here is derived from an EMBL/GenBank/DDBJ whole genome shotgun (WGS) entry which is preliminary data.</text>
</comment>
<protein>
    <submittedName>
        <fullName evidence="2">Deaminase</fullName>
    </submittedName>
</protein>
<dbReference type="Proteomes" id="UP000290849">
    <property type="component" value="Unassembled WGS sequence"/>
</dbReference>
<gene>
    <name evidence="2" type="ORF">C7R54_18980</name>
</gene>
<accession>A0A4Q1HJ68</accession>
<dbReference type="InterPro" id="IPR002734">
    <property type="entry name" value="RibDG_C"/>
</dbReference>
<dbReference type="GO" id="GO:0009231">
    <property type="term" value="P:riboflavin biosynthetic process"/>
    <property type="evidence" value="ECO:0007669"/>
    <property type="project" value="InterPro"/>
</dbReference>
<dbReference type="AlphaFoldDB" id="A0A4Q1HJ68"/>
<dbReference type="Pfam" id="PF01872">
    <property type="entry name" value="RibD_C"/>
    <property type="match status" value="1"/>
</dbReference>
<name>A0A4Q1HJ68_9BURK</name>
<dbReference type="OrthoDB" id="7342392at2"/>
<keyword evidence="3" id="KW-1185">Reference proteome</keyword>
<feature type="domain" description="Bacterial bifunctional deaminase-reductase C-terminal" evidence="1">
    <location>
        <begin position="2"/>
        <end position="186"/>
    </location>
</feature>
<organism evidence="2 3">
    <name type="scientific">Achromobacter aloeverae</name>
    <dbReference type="NCBI Taxonomy" id="1750518"/>
    <lineage>
        <taxon>Bacteria</taxon>
        <taxon>Pseudomonadati</taxon>
        <taxon>Pseudomonadota</taxon>
        <taxon>Betaproteobacteria</taxon>
        <taxon>Burkholderiales</taxon>
        <taxon>Alcaligenaceae</taxon>
        <taxon>Achromobacter</taxon>
    </lineage>
</organism>
<dbReference type="GO" id="GO:0008703">
    <property type="term" value="F:5-amino-6-(5-phosphoribosylamino)uracil reductase activity"/>
    <property type="evidence" value="ECO:0007669"/>
    <property type="project" value="InterPro"/>
</dbReference>
<dbReference type="RefSeq" id="WP_129151979.1">
    <property type="nucleotide sequence ID" value="NZ_JBHSDO010000012.1"/>
</dbReference>
<sequence length="194" mass="21530">MRKLILQMQSTMDGFVEASDGKPWQVWNWGPDCTWDVPLQRYFNDEYAKADCVLLSRNMAEGGFIDHWARMAVDQAGNPAFDFARRVGKIEKAIASRHAFSPRWPRTRAVVGNLASTISELKAESGSNILTFGGVTFASELLRLRLVDELQLFVNPATVHDGRTIFAEGVSRFRLLGADAYACGIAVVRYAVGA</sequence>
<dbReference type="EMBL" id="PYAL01000005">
    <property type="protein sequence ID" value="RXN86974.1"/>
    <property type="molecule type" value="Genomic_DNA"/>
</dbReference>
<reference evidence="2 3" key="1">
    <citation type="journal article" date="2017" name="Int. J. Syst. Evol. Microbiol.">
        <title>Achromobacter aloeverae sp. nov., isolated from the root of Aloe vera (L.) Burm.f.</title>
        <authorList>
            <person name="Kuncharoen N."/>
            <person name="Muramatsu Y."/>
            <person name="Shibata C."/>
            <person name="Kamakura Y."/>
            <person name="Nakagawa Y."/>
            <person name="Tanasupawat S."/>
        </authorList>
    </citation>
    <scope>NUCLEOTIDE SEQUENCE [LARGE SCALE GENOMIC DNA]</scope>
    <source>
        <strain evidence="2 3">AVA-1</strain>
    </source>
</reference>
<dbReference type="InterPro" id="IPR024072">
    <property type="entry name" value="DHFR-like_dom_sf"/>
</dbReference>